<dbReference type="InterPro" id="IPR008971">
    <property type="entry name" value="HSP40/DnaJ_pept-bd"/>
</dbReference>
<organism evidence="3 4">
    <name type="scientific">Marivibrio halodurans</name>
    <dbReference type="NCBI Taxonomy" id="2039722"/>
    <lineage>
        <taxon>Bacteria</taxon>
        <taxon>Pseudomonadati</taxon>
        <taxon>Pseudomonadota</taxon>
        <taxon>Alphaproteobacteria</taxon>
        <taxon>Rhodospirillales</taxon>
        <taxon>Rhodospirillaceae</taxon>
        <taxon>Marivibrio</taxon>
    </lineage>
</organism>
<keyword evidence="4" id="KW-1185">Reference proteome</keyword>
<evidence type="ECO:0000313" key="4">
    <source>
        <dbReference type="Proteomes" id="UP000672602"/>
    </source>
</evidence>
<dbReference type="SMART" id="SM00271">
    <property type="entry name" value="DnaJ"/>
    <property type="match status" value="1"/>
</dbReference>
<dbReference type="SUPFAM" id="SSF46565">
    <property type="entry name" value="Chaperone J-domain"/>
    <property type="match status" value="1"/>
</dbReference>
<sequence length="305" mass="32832">MKDPYEVLGVKKNASAQDIKSAYRKLAKEFHPDLNPNDPIVEQRFKEIGQAYGLLSDPEKRAAFDRGEINADGSQRGFAGGGGGFRGGFGDGGFGGFGDGGAAEDIFADLFGGAQRRARTRTVRMKGKDVNYSVRVSFLDAAKGAKRRVTLYDGKTIDITVPPGTEDGQTLRLKGQGMPGMGGGEHGDAFIEVQVDSHRFLERDGNDIFVDVPVTLSEAVLGAKITVPTIHGQVAVTVPTGANTGTTLRLRGKGIAPRGGTAGDQFVRLKVMLPEKPDKELIDFVKEWSKDFDYDVRNRAGLDKL</sequence>
<dbReference type="EMBL" id="JAGMWN010000003">
    <property type="protein sequence ID" value="MBP5856812.1"/>
    <property type="molecule type" value="Genomic_DNA"/>
</dbReference>
<accession>A0A8J7V2E7</accession>
<dbReference type="Gene3D" id="2.60.260.20">
    <property type="entry name" value="Urease metallochaperone UreE, N-terminal domain"/>
    <property type="match status" value="2"/>
</dbReference>
<evidence type="ECO:0000256" key="1">
    <source>
        <dbReference type="ARBA" id="ARBA00023186"/>
    </source>
</evidence>
<dbReference type="Gene3D" id="1.10.287.110">
    <property type="entry name" value="DnaJ domain"/>
    <property type="match status" value="1"/>
</dbReference>
<dbReference type="InterPro" id="IPR036869">
    <property type="entry name" value="J_dom_sf"/>
</dbReference>
<dbReference type="PANTHER" id="PTHR43096">
    <property type="entry name" value="DNAJ HOMOLOG 1, MITOCHONDRIAL-RELATED"/>
    <property type="match status" value="1"/>
</dbReference>
<dbReference type="Pfam" id="PF01556">
    <property type="entry name" value="DnaJ_C"/>
    <property type="match status" value="1"/>
</dbReference>
<dbReference type="GO" id="GO:0005737">
    <property type="term" value="C:cytoplasm"/>
    <property type="evidence" value="ECO:0007669"/>
    <property type="project" value="TreeGrafter"/>
</dbReference>
<dbReference type="PANTHER" id="PTHR43096:SF52">
    <property type="entry name" value="DNAJ HOMOLOG 1, MITOCHONDRIAL-RELATED"/>
    <property type="match status" value="1"/>
</dbReference>
<protein>
    <submittedName>
        <fullName evidence="3">J domain-containing protein</fullName>
    </submittedName>
</protein>
<dbReference type="Pfam" id="PF00226">
    <property type="entry name" value="DnaJ"/>
    <property type="match status" value="1"/>
</dbReference>
<dbReference type="SUPFAM" id="SSF49493">
    <property type="entry name" value="HSP40/DnaJ peptide-binding domain"/>
    <property type="match status" value="2"/>
</dbReference>
<comment type="caution">
    <text evidence="3">The sequence shown here is derived from an EMBL/GenBank/DDBJ whole genome shotgun (WGS) entry which is preliminary data.</text>
</comment>
<dbReference type="AlphaFoldDB" id="A0A8J7V2E7"/>
<dbReference type="FunFam" id="2.60.260.20:FF:000013">
    <property type="entry name" value="DnaJ subfamily B member 11"/>
    <property type="match status" value="1"/>
</dbReference>
<reference evidence="3" key="1">
    <citation type="submission" date="2021-04" db="EMBL/GenBank/DDBJ databases">
        <authorList>
            <person name="Zhang D.-C."/>
        </authorList>
    </citation>
    <scope>NUCLEOTIDE SEQUENCE</scope>
    <source>
        <strain evidence="3">CGMCC 1.15697</strain>
    </source>
</reference>
<feature type="domain" description="J" evidence="2">
    <location>
        <begin position="3"/>
        <end position="68"/>
    </location>
</feature>
<dbReference type="PRINTS" id="PR00625">
    <property type="entry name" value="JDOMAIN"/>
</dbReference>
<name>A0A8J7V2E7_9PROT</name>
<keyword evidence="1" id="KW-0143">Chaperone</keyword>
<dbReference type="GO" id="GO:0051082">
    <property type="term" value="F:unfolded protein binding"/>
    <property type="evidence" value="ECO:0007669"/>
    <property type="project" value="InterPro"/>
</dbReference>
<dbReference type="InterPro" id="IPR001623">
    <property type="entry name" value="DnaJ_domain"/>
</dbReference>
<gene>
    <name evidence="3" type="ORF">KAJ83_07315</name>
</gene>
<evidence type="ECO:0000313" key="3">
    <source>
        <dbReference type="EMBL" id="MBP5856812.1"/>
    </source>
</evidence>
<dbReference type="PROSITE" id="PS50076">
    <property type="entry name" value="DNAJ_2"/>
    <property type="match status" value="1"/>
</dbReference>
<dbReference type="GO" id="GO:0042026">
    <property type="term" value="P:protein refolding"/>
    <property type="evidence" value="ECO:0007669"/>
    <property type="project" value="TreeGrafter"/>
</dbReference>
<dbReference type="Proteomes" id="UP000672602">
    <property type="component" value="Unassembled WGS sequence"/>
</dbReference>
<proteinExistence type="predicted"/>
<evidence type="ECO:0000259" key="2">
    <source>
        <dbReference type="PROSITE" id="PS50076"/>
    </source>
</evidence>
<dbReference type="CDD" id="cd10747">
    <property type="entry name" value="DnaJ_C"/>
    <property type="match status" value="1"/>
</dbReference>
<dbReference type="InterPro" id="IPR002939">
    <property type="entry name" value="DnaJ_C"/>
</dbReference>
<dbReference type="CDD" id="cd06257">
    <property type="entry name" value="DnaJ"/>
    <property type="match status" value="1"/>
</dbReference>